<proteinExistence type="predicted"/>
<sequence length="280" mass="29855">MVIKLDGGLSTALENNGNKLTTSLWTGELIRSAPSEITKAHLDFINAGSQIIITSSYQLSYLGCSKRGWSESETDEALRASTQLAKDAVNKSGKDVMVAASVGPYGAALADGSEYKGNYGVSKSVLKDFHARRLEVLIATSPDLLALETMPDTFEVEVLLELLSDCPIPFWVSYSCKAGNQTNAGQSFADAVAIANKAMAVGINCTSPELITELLLSAKCDKPFVVYPNSGRIWDAVKKEWIGSKGVGFDQKLINEWSKAGAQYIGGCCGIGAAEISLLQ</sequence>
<dbReference type="GO" id="GO:0008898">
    <property type="term" value="F:S-adenosylmethionine-homocysteine S-methyltransferase activity"/>
    <property type="evidence" value="ECO:0007669"/>
    <property type="project" value="TreeGrafter"/>
</dbReference>
<reference evidence="6" key="1">
    <citation type="submission" date="2020-05" db="EMBL/GenBank/DDBJ databases">
        <authorList>
            <person name="Chiriac C."/>
            <person name="Salcher M."/>
            <person name="Ghai R."/>
            <person name="Kavagutti S V."/>
        </authorList>
    </citation>
    <scope>NUCLEOTIDE SEQUENCE</scope>
</reference>
<organism evidence="6">
    <name type="scientific">freshwater metagenome</name>
    <dbReference type="NCBI Taxonomy" id="449393"/>
    <lineage>
        <taxon>unclassified sequences</taxon>
        <taxon>metagenomes</taxon>
        <taxon>ecological metagenomes</taxon>
    </lineage>
</organism>
<accession>A0A6J7U9L8</accession>
<keyword evidence="4" id="KW-0862">Zinc</keyword>
<dbReference type="GO" id="GO:0032259">
    <property type="term" value="P:methylation"/>
    <property type="evidence" value="ECO:0007669"/>
    <property type="project" value="UniProtKB-KW"/>
</dbReference>
<dbReference type="InterPro" id="IPR051486">
    <property type="entry name" value="Hcy_S-methyltransferase"/>
</dbReference>
<evidence type="ECO:0000256" key="2">
    <source>
        <dbReference type="ARBA" id="ARBA00022679"/>
    </source>
</evidence>
<evidence type="ECO:0000256" key="1">
    <source>
        <dbReference type="ARBA" id="ARBA00022603"/>
    </source>
</evidence>
<evidence type="ECO:0000313" key="6">
    <source>
        <dbReference type="EMBL" id="CAB5061556.1"/>
    </source>
</evidence>
<gene>
    <name evidence="6" type="ORF">UFOPK4358_00363</name>
</gene>
<keyword evidence="2" id="KW-0808">Transferase</keyword>
<dbReference type="GO" id="GO:0008270">
    <property type="term" value="F:zinc ion binding"/>
    <property type="evidence" value="ECO:0007669"/>
    <property type="project" value="InterPro"/>
</dbReference>
<dbReference type="EMBL" id="CAFBQQ010000032">
    <property type="protein sequence ID" value="CAB5061556.1"/>
    <property type="molecule type" value="Genomic_DNA"/>
</dbReference>
<dbReference type="PANTHER" id="PTHR46015">
    <property type="entry name" value="ZGC:172121"/>
    <property type="match status" value="1"/>
</dbReference>
<dbReference type="SUPFAM" id="SSF82282">
    <property type="entry name" value="Homocysteine S-methyltransferase"/>
    <property type="match status" value="1"/>
</dbReference>
<feature type="domain" description="Hcy-binding" evidence="5">
    <location>
        <begin position="1"/>
        <end position="280"/>
    </location>
</feature>
<dbReference type="PROSITE" id="PS50970">
    <property type="entry name" value="HCY"/>
    <property type="match status" value="1"/>
</dbReference>
<dbReference type="PIRSF" id="PIRSF037505">
    <property type="entry name" value="Betaine_HMT"/>
    <property type="match status" value="1"/>
</dbReference>
<evidence type="ECO:0000256" key="4">
    <source>
        <dbReference type="ARBA" id="ARBA00022833"/>
    </source>
</evidence>
<dbReference type="Gene3D" id="3.20.20.330">
    <property type="entry name" value="Homocysteine-binding-like domain"/>
    <property type="match status" value="1"/>
</dbReference>
<dbReference type="GO" id="GO:0009086">
    <property type="term" value="P:methionine biosynthetic process"/>
    <property type="evidence" value="ECO:0007669"/>
    <property type="project" value="InterPro"/>
</dbReference>
<dbReference type="AlphaFoldDB" id="A0A6J7U9L8"/>
<name>A0A6J7U9L8_9ZZZZ</name>
<keyword evidence="3" id="KW-0479">Metal-binding</keyword>
<evidence type="ECO:0000259" key="5">
    <source>
        <dbReference type="PROSITE" id="PS50970"/>
    </source>
</evidence>
<dbReference type="InterPro" id="IPR003726">
    <property type="entry name" value="HCY_dom"/>
</dbReference>
<evidence type="ECO:0000256" key="3">
    <source>
        <dbReference type="ARBA" id="ARBA00022723"/>
    </source>
</evidence>
<dbReference type="PANTHER" id="PTHR46015:SF1">
    <property type="entry name" value="HOMOCYSTEINE S-METHYLTRANSFERASE-LIKE ISOFORM 1"/>
    <property type="match status" value="1"/>
</dbReference>
<dbReference type="NCBIfam" id="NF007020">
    <property type="entry name" value="PRK09485.1"/>
    <property type="match status" value="1"/>
</dbReference>
<dbReference type="Pfam" id="PF02574">
    <property type="entry name" value="S-methyl_trans"/>
    <property type="match status" value="1"/>
</dbReference>
<dbReference type="InterPro" id="IPR036589">
    <property type="entry name" value="HCY_dom_sf"/>
</dbReference>
<keyword evidence="1" id="KW-0489">Methyltransferase</keyword>
<dbReference type="GO" id="GO:0033528">
    <property type="term" value="P:S-methylmethionine cycle"/>
    <property type="evidence" value="ECO:0007669"/>
    <property type="project" value="TreeGrafter"/>
</dbReference>
<dbReference type="InterPro" id="IPR017226">
    <property type="entry name" value="BHMT-like"/>
</dbReference>
<protein>
    <submittedName>
        <fullName evidence="6">Unannotated protein</fullName>
    </submittedName>
</protein>